<dbReference type="AlphaFoldDB" id="A0A1G9GE82"/>
<keyword evidence="3" id="KW-0249">Electron transport</keyword>
<dbReference type="SUPFAM" id="SSF54862">
    <property type="entry name" value="4Fe-4S ferredoxins"/>
    <property type="match status" value="1"/>
</dbReference>
<sequence>MSQTLEPSGMRVEFDENTCIGMYQCVAEWDAFEKDKASGKAVLEDSEEVEDGVFAREVPKDAELDAKFAARTCPVDAIRIYDDDGEQIIP</sequence>
<dbReference type="EMBL" id="FNFE01000009">
    <property type="protein sequence ID" value="SDK98573.1"/>
    <property type="molecule type" value="Genomic_DNA"/>
</dbReference>
<dbReference type="Pfam" id="PF13459">
    <property type="entry name" value="Fer4_15"/>
    <property type="match status" value="1"/>
</dbReference>
<dbReference type="GO" id="GO:0051536">
    <property type="term" value="F:iron-sulfur cluster binding"/>
    <property type="evidence" value="ECO:0007669"/>
    <property type="project" value="UniProtKB-KW"/>
</dbReference>
<dbReference type="GO" id="GO:0046872">
    <property type="term" value="F:metal ion binding"/>
    <property type="evidence" value="ECO:0007669"/>
    <property type="project" value="UniProtKB-KW"/>
</dbReference>
<dbReference type="Proteomes" id="UP000198882">
    <property type="component" value="Unassembled WGS sequence"/>
</dbReference>
<evidence type="ECO:0000256" key="3">
    <source>
        <dbReference type="ARBA" id="ARBA00022982"/>
    </source>
</evidence>
<dbReference type="STRING" id="1095776.SAMN04515672_4455"/>
<keyword evidence="1" id="KW-0813">Transport</keyword>
<evidence type="ECO:0000256" key="2">
    <source>
        <dbReference type="ARBA" id="ARBA00022723"/>
    </source>
</evidence>
<evidence type="ECO:0000256" key="4">
    <source>
        <dbReference type="ARBA" id="ARBA00023004"/>
    </source>
</evidence>
<reference evidence="7" key="1">
    <citation type="submission" date="2016-10" db="EMBL/GenBank/DDBJ databases">
        <authorList>
            <person name="Varghese N."/>
            <person name="Submissions S."/>
        </authorList>
    </citation>
    <scope>NUCLEOTIDE SEQUENCE [LARGE SCALE GENOMIC DNA]</scope>
    <source>
        <strain evidence="7">B4,CECT 8067,JCM 17497</strain>
    </source>
</reference>
<organism evidence="6 7">
    <name type="scientific">Natronorubrum texcoconense</name>
    <dbReference type="NCBI Taxonomy" id="1095776"/>
    <lineage>
        <taxon>Archaea</taxon>
        <taxon>Methanobacteriati</taxon>
        <taxon>Methanobacteriota</taxon>
        <taxon>Stenosarchaea group</taxon>
        <taxon>Halobacteria</taxon>
        <taxon>Halobacteriales</taxon>
        <taxon>Natrialbaceae</taxon>
        <taxon>Natronorubrum</taxon>
    </lineage>
</organism>
<keyword evidence="2" id="KW-0479">Metal-binding</keyword>
<gene>
    <name evidence="6" type="ORF">SAMN04515672_4455</name>
</gene>
<evidence type="ECO:0000256" key="5">
    <source>
        <dbReference type="ARBA" id="ARBA00023014"/>
    </source>
</evidence>
<dbReference type="PANTHER" id="PTHR36923:SF3">
    <property type="entry name" value="FERREDOXIN"/>
    <property type="match status" value="1"/>
</dbReference>
<keyword evidence="7" id="KW-1185">Reference proteome</keyword>
<accession>A0A1G9GE82</accession>
<keyword evidence="4" id="KW-0408">Iron</keyword>
<proteinExistence type="predicted"/>
<dbReference type="Gene3D" id="3.30.70.20">
    <property type="match status" value="1"/>
</dbReference>
<dbReference type="InterPro" id="IPR051269">
    <property type="entry name" value="Fe-S_cluster_ET"/>
</dbReference>
<evidence type="ECO:0000313" key="6">
    <source>
        <dbReference type="EMBL" id="SDK98573.1"/>
    </source>
</evidence>
<name>A0A1G9GE82_9EURY</name>
<keyword evidence="5" id="KW-0411">Iron-sulfur</keyword>
<evidence type="ECO:0000313" key="7">
    <source>
        <dbReference type="Proteomes" id="UP000198882"/>
    </source>
</evidence>
<protein>
    <submittedName>
        <fullName evidence="6">Ferredoxin</fullName>
    </submittedName>
</protein>
<dbReference type="PANTHER" id="PTHR36923">
    <property type="entry name" value="FERREDOXIN"/>
    <property type="match status" value="1"/>
</dbReference>
<evidence type="ECO:0000256" key="1">
    <source>
        <dbReference type="ARBA" id="ARBA00022448"/>
    </source>
</evidence>